<dbReference type="PATRIC" id="fig|1263867.3.peg.5046"/>
<protein>
    <submittedName>
        <fullName evidence="1">Uncharacterized protein</fullName>
    </submittedName>
</protein>
<keyword evidence="2" id="KW-1185">Reference proteome</keyword>
<gene>
    <name evidence="1" type="ORF">RE6C_04704</name>
</gene>
<comment type="caution">
    <text evidence="1">The sequence shown here is derived from an EMBL/GenBank/DDBJ whole genome shotgun (WGS) entry which is preliminary data.</text>
</comment>
<accession>M2ANI1</accession>
<dbReference type="Proteomes" id="UP000011529">
    <property type="component" value="Unassembled WGS sequence"/>
</dbReference>
<organism evidence="1 2">
    <name type="scientific">Rhodopirellula europaea 6C</name>
    <dbReference type="NCBI Taxonomy" id="1263867"/>
    <lineage>
        <taxon>Bacteria</taxon>
        <taxon>Pseudomonadati</taxon>
        <taxon>Planctomycetota</taxon>
        <taxon>Planctomycetia</taxon>
        <taxon>Pirellulales</taxon>
        <taxon>Pirellulaceae</taxon>
        <taxon>Rhodopirellula</taxon>
    </lineage>
</organism>
<sequence>MSAVLNRRKFQKNASLKRIQAAGHDGSNSIPTDFAPSTTHFLGHRPIIGLPVCVQCREIGC</sequence>
<reference evidence="1" key="1">
    <citation type="submission" date="2012-11" db="EMBL/GenBank/DDBJ databases">
        <title>Permanent draft genomes of Rhodopirellula europaea strain SH398 and 6C.</title>
        <authorList>
            <person name="Richter M."/>
            <person name="Richter-Heitmann T."/>
            <person name="Frank C."/>
            <person name="Harder J."/>
            <person name="Glockner F.O."/>
        </authorList>
    </citation>
    <scope>NUCLEOTIDE SEQUENCE</scope>
    <source>
        <strain evidence="1">6C</strain>
    </source>
</reference>
<name>M2ANI1_9BACT</name>
<dbReference type="AlphaFoldDB" id="M2ANI1"/>
<dbReference type="EMBL" id="ANMO01000216">
    <property type="protein sequence ID" value="EMB14282.1"/>
    <property type="molecule type" value="Genomic_DNA"/>
</dbReference>
<evidence type="ECO:0000313" key="1">
    <source>
        <dbReference type="EMBL" id="EMB14282.1"/>
    </source>
</evidence>
<proteinExistence type="predicted"/>
<evidence type="ECO:0000313" key="2">
    <source>
        <dbReference type="Proteomes" id="UP000011529"/>
    </source>
</evidence>
<reference evidence="1" key="2">
    <citation type="journal article" date="2013" name="Mar. Genomics">
        <title>Expression of sulfatases in Rhodopirellula baltica and the diversity of sulfatases in the genus Rhodopirellula.</title>
        <authorList>
            <person name="Wegner C.E."/>
            <person name="Richter-Heitmann T."/>
            <person name="Klindworth A."/>
            <person name="Klockow C."/>
            <person name="Richter M."/>
            <person name="Achstetter T."/>
            <person name="Glockner F.O."/>
            <person name="Harder J."/>
        </authorList>
    </citation>
    <scope>NUCLEOTIDE SEQUENCE [LARGE SCALE GENOMIC DNA]</scope>
    <source>
        <strain evidence="1">6C</strain>
    </source>
</reference>